<dbReference type="AlphaFoldDB" id="A0A0F9JG81"/>
<gene>
    <name evidence="1" type="ORF">LCGC14_1532900</name>
</gene>
<comment type="caution">
    <text evidence="1">The sequence shown here is derived from an EMBL/GenBank/DDBJ whole genome shotgun (WGS) entry which is preliminary data.</text>
</comment>
<sequence>TISQVAEATMLSKGTISNRKRRYLAESLPGALYDKPRPGAKRKIDGEVEAHLIAVACSEPPEGCERWTLRLLADRLVALEVVDSISHVAVGNALKKTNSSLGE</sequence>
<dbReference type="InterPro" id="IPR009057">
    <property type="entry name" value="Homeodomain-like_sf"/>
</dbReference>
<accession>A0A0F9JG81</accession>
<reference evidence="1" key="1">
    <citation type="journal article" date="2015" name="Nature">
        <title>Complex archaea that bridge the gap between prokaryotes and eukaryotes.</title>
        <authorList>
            <person name="Spang A."/>
            <person name="Saw J.H."/>
            <person name="Jorgensen S.L."/>
            <person name="Zaremba-Niedzwiedzka K."/>
            <person name="Martijn J."/>
            <person name="Lind A.E."/>
            <person name="van Eijk R."/>
            <person name="Schleper C."/>
            <person name="Guy L."/>
            <person name="Ettema T.J."/>
        </authorList>
    </citation>
    <scope>NUCLEOTIDE SEQUENCE</scope>
</reference>
<dbReference type="EMBL" id="LAZR01011506">
    <property type="protein sequence ID" value="KKM61316.1"/>
    <property type="molecule type" value="Genomic_DNA"/>
</dbReference>
<feature type="non-terminal residue" evidence="1">
    <location>
        <position position="1"/>
    </location>
</feature>
<dbReference type="SUPFAM" id="SSF46689">
    <property type="entry name" value="Homeodomain-like"/>
    <property type="match status" value="1"/>
</dbReference>
<evidence type="ECO:0000313" key="1">
    <source>
        <dbReference type="EMBL" id="KKM61316.1"/>
    </source>
</evidence>
<evidence type="ECO:0008006" key="2">
    <source>
        <dbReference type="Google" id="ProtNLM"/>
    </source>
</evidence>
<name>A0A0F9JG81_9ZZZZ</name>
<organism evidence="1">
    <name type="scientific">marine sediment metagenome</name>
    <dbReference type="NCBI Taxonomy" id="412755"/>
    <lineage>
        <taxon>unclassified sequences</taxon>
        <taxon>metagenomes</taxon>
        <taxon>ecological metagenomes</taxon>
    </lineage>
</organism>
<dbReference type="Pfam" id="PF13565">
    <property type="entry name" value="HTH_32"/>
    <property type="match status" value="1"/>
</dbReference>
<proteinExistence type="predicted"/>
<protein>
    <recommendedName>
        <fullName evidence="2">Transposase</fullName>
    </recommendedName>
</protein>